<evidence type="ECO:0000313" key="1">
    <source>
        <dbReference type="EMBL" id="CAF4720577.1"/>
    </source>
</evidence>
<dbReference type="EMBL" id="CAJOBI010130178">
    <property type="protein sequence ID" value="CAF4720577.1"/>
    <property type="molecule type" value="Genomic_DNA"/>
</dbReference>
<organism evidence="1 3">
    <name type="scientific">Rotaria magnacalcarata</name>
    <dbReference type="NCBI Taxonomy" id="392030"/>
    <lineage>
        <taxon>Eukaryota</taxon>
        <taxon>Metazoa</taxon>
        <taxon>Spiralia</taxon>
        <taxon>Gnathifera</taxon>
        <taxon>Rotifera</taxon>
        <taxon>Eurotatoria</taxon>
        <taxon>Bdelloidea</taxon>
        <taxon>Philodinida</taxon>
        <taxon>Philodinidae</taxon>
        <taxon>Rotaria</taxon>
    </lineage>
</organism>
<evidence type="ECO:0000313" key="2">
    <source>
        <dbReference type="EMBL" id="CAF4874974.1"/>
    </source>
</evidence>
<proteinExistence type="predicted"/>
<gene>
    <name evidence="1" type="ORF">SMN809_LOCUS43836</name>
    <name evidence="2" type="ORF">SMN809_LOCUS50535</name>
</gene>
<protein>
    <submittedName>
        <fullName evidence="1">Uncharacterized protein</fullName>
    </submittedName>
</protein>
<dbReference type="EMBL" id="CAJOBI010167293">
    <property type="protein sequence ID" value="CAF4874974.1"/>
    <property type="molecule type" value="Genomic_DNA"/>
</dbReference>
<dbReference type="Proteomes" id="UP000676336">
    <property type="component" value="Unassembled WGS sequence"/>
</dbReference>
<accession>A0A8S3ACE5</accession>
<feature type="non-terminal residue" evidence="1">
    <location>
        <position position="39"/>
    </location>
</feature>
<name>A0A8S3ACE5_9BILA</name>
<reference evidence="1" key="1">
    <citation type="submission" date="2021-02" db="EMBL/GenBank/DDBJ databases">
        <authorList>
            <person name="Nowell W R."/>
        </authorList>
    </citation>
    <scope>NUCLEOTIDE SEQUENCE</scope>
</reference>
<evidence type="ECO:0000313" key="3">
    <source>
        <dbReference type="Proteomes" id="UP000676336"/>
    </source>
</evidence>
<comment type="caution">
    <text evidence="1">The sequence shown here is derived from an EMBL/GenBank/DDBJ whole genome shotgun (WGS) entry which is preliminary data.</text>
</comment>
<sequence>MDDPENIDPDEYVRLREEYEEQLDAFMLKYLRRAWPTWI</sequence>
<dbReference type="AlphaFoldDB" id="A0A8S3ACE5"/>